<feature type="transmembrane region" description="Helical" evidence="1">
    <location>
        <begin position="27"/>
        <end position="43"/>
    </location>
</feature>
<keyword evidence="3" id="KW-1185">Reference proteome</keyword>
<keyword evidence="1" id="KW-1133">Transmembrane helix</keyword>
<feature type="transmembrane region" description="Helical" evidence="1">
    <location>
        <begin position="63"/>
        <end position="86"/>
    </location>
</feature>
<organism evidence="2 3">
    <name type="scientific">Alkalibacterium gilvum</name>
    <dbReference type="NCBI Taxonomy" id="1130080"/>
    <lineage>
        <taxon>Bacteria</taxon>
        <taxon>Bacillati</taxon>
        <taxon>Bacillota</taxon>
        <taxon>Bacilli</taxon>
        <taxon>Lactobacillales</taxon>
        <taxon>Carnobacteriaceae</taxon>
        <taxon>Alkalibacterium</taxon>
    </lineage>
</organism>
<accession>A0A1H6RMM0</accession>
<evidence type="ECO:0000313" key="3">
    <source>
        <dbReference type="Proteomes" id="UP000198564"/>
    </source>
</evidence>
<dbReference type="AlphaFoldDB" id="A0A1H6RMM0"/>
<gene>
    <name evidence="2" type="ORF">SAMN04488113_10296</name>
</gene>
<sequence length="87" mass="10122">MNKKLLWISVWTFLLGFLLMYLNFQLLYFLGIASMFVFTLWQIPKASGEYSDEEYAYEKKKTIWTLSIAAAYITAGFLALSLNTFVL</sequence>
<proteinExistence type="predicted"/>
<dbReference type="EMBL" id="FNYW01000002">
    <property type="protein sequence ID" value="SEI53050.1"/>
    <property type="molecule type" value="Genomic_DNA"/>
</dbReference>
<reference evidence="3" key="1">
    <citation type="submission" date="2016-10" db="EMBL/GenBank/DDBJ databases">
        <authorList>
            <person name="Varghese N."/>
            <person name="Submissions S."/>
        </authorList>
    </citation>
    <scope>NUCLEOTIDE SEQUENCE [LARGE SCALE GENOMIC DNA]</scope>
    <source>
        <strain evidence="3">DSM 25751</strain>
    </source>
</reference>
<feature type="transmembrane region" description="Helical" evidence="1">
    <location>
        <begin position="6"/>
        <end position="22"/>
    </location>
</feature>
<evidence type="ECO:0000256" key="1">
    <source>
        <dbReference type="SAM" id="Phobius"/>
    </source>
</evidence>
<protein>
    <submittedName>
        <fullName evidence="2">Uncharacterized protein</fullName>
    </submittedName>
</protein>
<dbReference type="RefSeq" id="WP_091632311.1">
    <property type="nucleotide sequence ID" value="NZ_FNYW01000002.1"/>
</dbReference>
<dbReference type="OrthoDB" id="2166383at2"/>
<keyword evidence="1" id="KW-0812">Transmembrane</keyword>
<keyword evidence="1" id="KW-0472">Membrane</keyword>
<dbReference type="Proteomes" id="UP000198564">
    <property type="component" value="Unassembled WGS sequence"/>
</dbReference>
<name>A0A1H6RMM0_9LACT</name>
<evidence type="ECO:0000313" key="2">
    <source>
        <dbReference type="EMBL" id="SEI53050.1"/>
    </source>
</evidence>